<feature type="compositionally biased region" description="Polar residues" evidence="1">
    <location>
        <begin position="99"/>
        <end position="114"/>
    </location>
</feature>
<name>A0A8X8BN53_POLSE</name>
<reference evidence="2 3" key="1">
    <citation type="journal article" date="2021" name="Cell">
        <title>Tracing the genetic footprints of vertebrate landing in non-teleost ray-finned fishes.</title>
        <authorList>
            <person name="Bi X."/>
            <person name="Wang K."/>
            <person name="Yang L."/>
            <person name="Pan H."/>
            <person name="Jiang H."/>
            <person name="Wei Q."/>
            <person name="Fang M."/>
            <person name="Yu H."/>
            <person name="Zhu C."/>
            <person name="Cai Y."/>
            <person name="He Y."/>
            <person name="Gan X."/>
            <person name="Zeng H."/>
            <person name="Yu D."/>
            <person name="Zhu Y."/>
            <person name="Jiang H."/>
            <person name="Qiu Q."/>
            <person name="Yang H."/>
            <person name="Zhang Y.E."/>
            <person name="Wang W."/>
            <person name="Zhu M."/>
            <person name="He S."/>
            <person name="Zhang G."/>
        </authorList>
    </citation>
    <scope>NUCLEOTIDE SEQUENCE [LARGE SCALE GENOMIC DNA]</scope>
    <source>
        <strain evidence="2">Bchr_013</strain>
    </source>
</reference>
<feature type="compositionally biased region" description="Basic residues" evidence="1">
    <location>
        <begin position="138"/>
        <end position="149"/>
    </location>
</feature>
<evidence type="ECO:0000256" key="1">
    <source>
        <dbReference type="SAM" id="MobiDB-lite"/>
    </source>
</evidence>
<feature type="non-terminal residue" evidence="2">
    <location>
        <position position="1"/>
    </location>
</feature>
<protein>
    <submittedName>
        <fullName evidence="2">F102B protein</fullName>
    </submittedName>
</protein>
<dbReference type="EMBL" id="JAATIS010004524">
    <property type="protein sequence ID" value="KAG2461636.1"/>
    <property type="molecule type" value="Genomic_DNA"/>
</dbReference>
<evidence type="ECO:0000313" key="3">
    <source>
        <dbReference type="Proteomes" id="UP000886611"/>
    </source>
</evidence>
<dbReference type="AlphaFoldDB" id="A0A8X8BN53"/>
<keyword evidence="3" id="KW-1185">Reference proteome</keyword>
<proteinExistence type="predicted"/>
<feature type="non-terminal residue" evidence="2">
    <location>
        <position position="149"/>
    </location>
</feature>
<comment type="caution">
    <text evidence="2">The sequence shown here is derived from an EMBL/GenBank/DDBJ whole genome shotgun (WGS) entry which is preliminary data.</text>
</comment>
<feature type="compositionally biased region" description="Basic and acidic residues" evidence="1">
    <location>
        <begin position="120"/>
        <end position="137"/>
    </location>
</feature>
<evidence type="ECO:0000313" key="2">
    <source>
        <dbReference type="EMBL" id="KAG2461636.1"/>
    </source>
</evidence>
<dbReference type="Proteomes" id="UP000886611">
    <property type="component" value="Unassembled WGS sequence"/>
</dbReference>
<organism evidence="2 3">
    <name type="scientific">Polypterus senegalus</name>
    <name type="common">Senegal bichir</name>
    <dbReference type="NCBI Taxonomy" id="55291"/>
    <lineage>
        <taxon>Eukaryota</taxon>
        <taxon>Metazoa</taxon>
        <taxon>Chordata</taxon>
        <taxon>Craniata</taxon>
        <taxon>Vertebrata</taxon>
        <taxon>Euteleostomi</taxon>
        <taxon>Actinopterygii</taxon>
        <taxon>Polypteriformes</taxon>
        <taxon>Polypteridae</taxon>
        <taxon>Polypterus</taxon>
    </lineage>
</organism>
<accession>A0A8X8BN53</accession>
<sequence length="149" mass="15941">MGYVAAELEGAESVALTGCLLGTVEGTQISPPSTATYIGISSEAECLLEDRKGRDTLKPLSSIAVKQDSVESQLKRVDATRVDADDIVEKILQSQDFTGSLLDSSAEENNSKNPGPSRIVRTDDTKNRLRSELESSPHKSKSSRRSGSA</sequence>
<feature type="region of interest" description="Disordered" evidence="1">
    <location>
        <begin position="99"/>
        <end position="149"/>
    </location>
</feature>
<gene>
    <name evidence="2" type="primary">Fam102b</name>
    <name evidence="2" type="ORF">GTO96_0008717</name>
</gene>